<evidence type="ECO:0000313" key="3">
    <source>
        <dbReference type="Proteomes" id="UP001320876"/>
    </source>
</evidence>
<dbReference type="Proteomes" id="UP001320876">
    <property type="component" value="Unassembled WGS sequence"/>
</dbReference>
<comment type="caution">
    <text evidence="2">The sequence shown here is derived from an EMBL/GenBank/DDBJ whole genome shotgun (WGS) entry which is preliminary data.</text>
</comment>
<feature type="signal peptide" evidence="1">
    <location>
        <begin position="1"/>
        <end position="16"/>
    </location>
</feature>
<sequence>MRFSLLACLLPTLAMAGPRLNEIQALGSHNSYHLAPPEALLGTLKAFNKNANAWNYSHPPLSAQLDAGLRQFELDIFSDEKGGLFAEPLGLKLAGLRDTKLPPHDPTGLLKKPGTKVLHVPDVDCWSNTPLLTGGLAEMLAWSDQHPRHLSVMILIECKDQPQPPLPTKPETFTRERLLALEKEILSVIPAGRLLRPDDVRGSSPTLREAVLKNGWPDVDTLRGKFLFCLDNTDAIRSRYLEGNPSLEGRLMFASAPDKTHPAAAWFKCNDPIRQFDEIQGLVKDGFLVRTRANVNKPSATMRDKAFASGAQWVSTDYFAGPDKIAFPEDRTVRGNPVLGKAEAKIDP</sequence>
<organism evidence="2 3">
    <name type="scientific">Luteolibacter arcticus</name>
    <dbReference type="NCBI Taxonomy" id="1581411"/>
    <lineage>
        <taxon>Bacteria</taxon>
        <taxon>Pseudomonadati</taxon>
        <taxon>Verrucomicrobiota</taxon>
        <taxon>Verrucomicrobiia</taxon>
        <taxon>Verrucomicrobiales</taxon>
        <taxon>Verrucomicrobiaceae</taxon>
        <taxon>Luteolibacter</taxon>
    </lineage>
</organism>
<reference evidence="2 3" key="1">
    <citation type="submission" date="2022-10" db="EMBL/GenBank/DDBJ databases">
        <title>Luteolibacter arcticus strain CCTCC AB 2014275, whole genome shotgun sequencing project.</title>
        <authorList>
            <person name="Zhao G."/>
            <person name="Shen L."/>
        </authorList>
    </citation>
    <scope>NUCLEOTIDE SEQUENCE [LARGE SCALE GENOMIC DNA]</scope>
    <source>
        <strain evidence="2 3">CCTCC AB 2014275</strain>
    </source>
</reference>
<proteinExistence type="predicted"/>
<protein>
    <submittedName>
        <fullName evidence="2">Phosphatidylinositol-specific phospholipase C1-like protein</fullName>
    </submittedName>
</protein>
<evidence type="ECO:0000313" key="2">
    <source>
        <dbReference type="EMBL" id="MCW1925647.1"/>
    </source>
</evidence>
<dbReference type="InterPro" id="IPR017946">
    <property type="entry name" value="PLC-like_Pdiesterase_TIM-brl"/>
</dbReference>
<dbReference type="InterPro" id="IPR032075">
    <property type="entry name" value="PI-PLC-C1"/>
</dbReference>
<keyword evidence="1" id="KW-0732">Signal</keyword>
<dbReference type="EMBL" id="JAPDDT010000015">
    <property type="protein sequence ID" value="MCW1925647.1"/>
    <property type="molecule type" value="Genomic_DNA"/>
</dbReference>
<dbReference type="RefSeq" id="WP_264489753.1">
    <property type="nucleotide sequence ID" value="NZ_JAPDDT010000015.1"/>
</dbReference>
<dbReference type="SUPFAM" id="SSF51695">
    <property type="entry name" value="PLC-like phosphodiesterases"/>
    <property type="match status" value="1"/>
</dbReference>
<accession>A0ABT3GQ41</accession>
<keyword evidence="3" id="KW-1185">Reference proteome</keyword>
<name>A0ABT3GQ41_9BACT</name>
<dbReference type="CDD" id="cd08589">
    <property type="entry name" value="PI-PLCc_SaPLC1_like"/>
    <property type="match status" value="1"/>
</dbReference>
<dbReference type="Gene3D" id="3.20.20.190">
    <property type="entry name" value="Phosphatidylinositol (PI) phosphodiesterase"/>
    <property type="match status" value="1"/>
</dbReference>
<evidence type="ECO:0000256" key="1">
    <source>
        <dbReference type="SAM" id="SignalP"/>
    </source>
</evidence>
<dbReference type="Pfam" id="PF16670">
    <property type="entry name" value="PI-PLC-C1"/>
    <property type="match status" value="1"/>
</dbReference>
<feature type="chain" id="PRO_5045446888" evidence="1">
    <location>
        <begin position="17"/>
        <end position="348"/>
    </location>
</feature>
<gene>
    <name evidence="2" type="ORF">OKA05_24020</name>
</gene>